<accession>A0AAW0UXJ1</accession>
<keyword evidence="3" id="KW-1185">Reference proteome</keyword>
<dbReference type="Gene3D" id="2.60.120.200">
    <property type="match status" value="2"/>
</dbReference>
<dbReference type="PROSITE" id="PS50060">
    <property type="entry name" value="MAM_2"/>
    <property type="match status" value="2"/>
</dbReference>
<organism evidence="2 3">
    <name type="scientific">Scylla paramamosain</name>
    <name type="common">Mud crab</name>
    <dbReference type="NCBI Taxonomy" id="85552"/>
    <lineage>
        <taxon>Eukaryota</taxon>
        <taxon>Metazoa</taxon>
        <taxon>Ecdysozoa</taxon>
        <taxon>Arthropoda</taxon>
        <taxon>Crustacea</taxon>
        <taxon>Multicrustacea</taxon>
        <taxon>Malacostraca</taxon>
        <taxon>Eumalacostraca</taxon>
        <taxon>Eucarida</taxon>
        <taxon>Decapoda</taxon>
        <taxon>Pleocyemata</taxon>
        <taxon>Brachyura</taxon>
        <taxon>Eubrachyura</taxon>
        <taxon>Portunoidea</taxon>
        <taxon>Portunidae</taxon>
        <taxon>Portuninae</taxon>
        <taxon>Scylla</taxon>
    </lineage>
</organism>
<comment type="caution">
    <text evidence="2">The sequence shown here is derived from an EMBL/GenBank/DDBJ whole genome shotgun (WGS) entry which is preliminary data.</text>
</comment>
<proteinExistence type="predicted"/>
<feature type="domain" description="MAM" evidence="1">
    <location>
        <begin position="137"/>
        <end position="230"/>
    </location>
</feature>
<evidence type="ECO:0000313" key="3">
    <source>
        <dbReference type="Proteomes" id="UP001487740"/>
    </source>
</evidence>
<dbReference type="InterPro" id="IPR051560">
    <property type="entry name" value="MAM_domain-containing"/>
</dbReference>
<feature type="domain" description="MAM" evidence="1">
    <location>
        <begin position="1"/>
        <end position="137"/>
    </location>
</feature>
<dbReference type="PANTHER" id="PTHR23282:SF146">
    <property type="entry name" value="RT07201P-RELATED"/>
    <property type="match status" value="1"/>
</dbReference>
<dbReference type="PANTHER" id="PTHR23282">
    <property type="entry name" value="APICAL ENDOSOMAL GLYCOPROTEIN PRECURSOR"/>
    <property type="match status" value="1"/>
</dbReference>
<dbReference type="AlphaFoldDB" id="A0AAW0UXJ1"/>
<evidence type="ECO:0000313" key="2">
    <source>
        <dbReference type="EMBL" id="KAK8403913.1"/>
    </source>
</evidence>
<dbReference type="InterPro" id="IPR013320">
    <property type="entry name" value="ConA-like_dom_sf"/>
</dbReference>
<dbReference type="EMBL" id="JARAKH010000005">
    <property type="protein sequence ID" value="KAK8403913.1"/>
    <property type="molecule type" value="Genomic_DNA"/>
</dbReference>
<dbReference type="Proteomes" id="UP001487740">
    <property type="component" value="Unassembled WGS sequence"/>
</dbReference>
<sequence>MGPGGYGLATVTDMARKEAWMVTSPASTTGPEGRCVTFSFFMGQLGVESMKVLLITYDSDDPMQAITNTSIPLNFRPMTLWRRRQTTGGDWRRAAITYSTRQKHSIVFSASPDASYTRYRGFVAVDDIIFNAGPCENECLFDQDFCSWNNALDEDDFDWSLGWSSNKRGTGPAKDQASSLDPHVTTGGYAYIDSESPRLSGETARLVSDVLQPREEPLCFHFWVNMHGGGLGALRYRGAPLIA</sequence>
<dbReference type="Pfam" id="PF00629">
    <property type="entry name" value="MAM"/>
    <property type="match status" value="2"/>
</dbReference>
<protein>
    <recommendedName>
        <fullName evidence="1">MAM domain-containing protein</fullName>
    </recommendedName>
</protein>
<evidence type="ECO:0000259" key="1">
    <source>
        <dbReference type="PROSITE" id="PS50060"/>
    </source>
</evidence>
<dbReference type="InterPro" id="IPR000998">
    <property type="entry name" value="MAM_dom"/>
</dbReference>
<name>A0AAW0UXJ1_SCYPA</name>
<gene>
    <name evidence="2" type="ORF">O3P69_000162</name>
</gene>
<reference evidence="2 3" key="1">
    <citation type="submission" date="2023-03" db="EMBL/GenBank/DDBJ databases">
        <title>High-quality genome of Scylla paramamosain provides insights in environmental adaptation.</title>
        <authorList>
            <person name="Zhang L."/>
        </authorList>
    </citation>
    <scope>NUCLEOTIDE SEQUENCE [LARGE SCALE GENOMIC DNA]</scope>
    <source>
        <strain evidence="2">LZ_2023a</strain>
        <tissue evidence="2">Muscle</tissue>
    </source>
</reference>
<dbReference type="SUPFAM" id="SSF49899">
    <property type="entry name" value="Concanavalin A-like lectins/glucanases"/>
    <property type="match status" value="2"/>
</dbReference>
<dbReference type="GO" id="GO:0016020">
    <property type="term" value="C:membrane"/>
    <property type="evidence" value="ECO:0007669"/>
    <property type="project" value="InterPro"/>
</dbReference>